<dbReference type="Proteomes" id="UP000538507">
    <property type="component" value="Unassembled WGS sequence"/>
</dbReference>
<comment type="caution">
    <text evidence="3">The sequence shown here is derived from an EMBL/GenBank/DDBJ whole genome shotgun (WGS) entry which is preliminary data.</text>
</comment>
<name>A0AAE2MR41_RHILE</name>
<keyword evidence="1" id="KW-0238">DNA-binding</keyword>
<sequence length="99" mass="11200">MAETHPLTSTYIDTNWYHNAVIGILSRTENVENEDRQGRRGGPSTLGQTIIDTACDFVELGFQATTPDKVVKRAKLWELSIYWHFENKEALFTAPSRSG</sequence>
<dbReference type="SUPFAM" id="SSF46689">
    <property type="entry name" value="Homeodomain-like"/>
    <property type="match status" value="1"/>
</dbReference>
<feature type="domain" description="HTH tetR-type" evidence="2">
    <location>
        <begin position="57"/>
        <end position="94"/>
    </location>
</feature>
<dbReference type="AlphaFoldDB" id="A0AAE2MR41"/>
<dbReference type="GO" id="GO:0003677">
    <property type="term" value="F:DNA binding"/>
    <property type="evidence" value="ECO:0007669"/>
    <property type="project" value="UniProtKB-KW"/>
</dbReference>
<evidence type="ECO:0000313" key="3">
    <source>
        <dbReference type="EMBL" id="MBB4293600.1"/>
    </source>
</evidence>
<dbReference type="Pfam" id="PF00440">
    <property type="entry name" value="TetR_N"/>
    <property type="match status" value="1"/>
</dbReference>
<evidence type="ECO:0000256" key="1">
    <source>
        <dbReference type="ARBA" id="ARBA00023125"/>
    </source>
</evidence>
<proteinExistence type="predicted"/>
<reference evidence="3 4" key="1">
    <citation type="submission" date="2020-08" db="EMBL/GenBank/DDBJ databases">
        <title>Genomic Encyclopedia of Type Strains, Phase IV (KMG-V): Genome sequencing to study the core and pangenomes of soil and plant-associated prokaryotes.</title>
        <authorList>
            <person name="Whitman W."/>
        </authorList>
    </citation>
    <scope>NUCLEOTIDE SEQUENCE [LARGE SCALE GENOMIC DNA]</scope>
    <source>
        <strain evidence="3 4">SEMIA 415</strain>
    </source>
</reference>
<dbReference type="EMBL" id="JACIGO010000010">
    <property type="protein sequence ID" value="MBB4293600.1"/>
    <property type="molecule type" value="Genomic_DNA"/>
</dbReference>
<dbReference type="Gene3D" id="1.10.10.60">
    <property type="entry name" value="Homeodomain-like"/>
    <property type="match status" value="1"/>
</dbReference>
<evidence type="ECO:0000313" key="4">
    <source>
        <dbReference type="Proteomes" id="UP000538507"/>
    </source>
</evidence>
<accession>A0AAE2MR41</accession>
<protein>
    <recommendedName>
        <fullName evidence="2">HTH tetR-type domain-containing protein</fullName>
    </recommendedName>
</protein>
<gene>
    <name evidence="3" type="ORF">GGE16_005693</name>
</gene>
<evidence type="ECO:0000259" key="2">
    <source>
        <dbReference type="Pfam" id="PF00440"/>
    </source>
</evidence>
<dbReference type="InterPro" id="IPR001647">
    <property type="entry name" value="HTH_TetR"/>
</dbReference>
<organism evidence="3 4">
    <name type="scientific">Rhizobium leguminosarum</name>
    <dbReference type="NCBI Taxonomy" id="384"/>
    <lineage>
        <taxon>Bacteria</taxon>
        <taxon>Pseudomonadati</taxon>
        <taxon>Pseudomonadota</taxon>
        <taxon>Alphaproteobacteria</taxon>
        <taxon>Hyphomicrobiales</taxon>
        <taxon>Rhizobiaceae</taxon>
        <taxon>Rhizobium/Agrobacterium group</taxon>
        <taxon>Rhizobium</taxon>
    </lineage>
</organism>
<dbReference type="InterPro" id="IPR009057">
    <property type="entry name" value="Homeodomain-like_sf"/>
</dbReference>